<dbReference type="EMBL" id="FN649760">
    <property type="protein sequence ID" value="CBJ29134.1"/>
    <property type="molecule type" value="Genomic_DNA"/>
</dbReference>
<dbReference type="GO" id="GO:0006511">
    <property type="term" value="P:ubiquitin-dependent protein catabolic process"/>
    <property type="evidence" value="ECO:0007669"/>
    <property type="project" value="InterPro"/>
</dbReference>
<dbReference type="InterPro" id="IPR059120">
    <property type="entry name" value="Cullin-like_AB"/>
</dbReference>
<dbReference type="Gene3D" id="1.20.1310.10">
    <property type="entry name" value="Cullin Repeats"/>
    <property type="match status" value="2"/>
</dbReference>
<keyword evidence="3" id="KW-0832">Ubl conjugation</keyword>
<dbReference type="FunFam" id="1.20.1310.10:FF:000002">
    <property type="entry name" value="cullin-3 isoform X1"/>
    <property type="match status" value="1"/>
</dbReference>
<keyword evidence="8" id="KW-1185">Reference proteome</keyword>
<dbReference type="InterPro" id="IPR036390">
    <property type="entry name" value="WH_DNA-bd_sf"/>
</dbReference>
<comment type="similarity">
    <text evidence="1 4 5">Belongs to the cullin family.</text>
</comment>
<dbReference type="FunCoup" id="D7FJN2">
    <property type="interactions" value="267"/>
</dbReference>
<proteinExistence type="inferred from homology"/>
<dbReference type="Gene3D" id="3.30.230.130">
    <property type="entry name" value="Cullin, Chain C, Domain 2"/>
    <property type="match status" value="1"/>
</dbReference>
<dbReference type="InterPro" id="IPR036317">
    <property type="entry name" value="Cullin_homology_sf"/>
</dbReference>
<name>D7FJN2_ECTSI</name>
<evidence type="ECO:0000313" key="7">
    <source>
        <dbReference type="EMBL" id="CBJ29134.1"/>
    </source>
</evidence>
<dbReference type="GO" id="GO:0031461">
    <property type="term" value="C:cullin-RING ubiquitin ligase complex"/>
    <property type="evidence" value="ECO:0007669"/>
    <property type="project" value="InterPro"/>
</dbReference>
<dbReference type="SUPFAM" id="SSF74788">
    <property type="entry name" value="Cullin repeat-like"/>
    <property type="match status" value="1"/>
</dbReference>
<sequence>MLEKREKILLEKAGSGCKVLLANDKSDDLSRTYRLFNRLPKGLEPMAEIIKDHITEMRNEIIKRPGAKIEGGEKDINQDPNFVKELLALHGKYMAVVNDQFVGNSLLQKALAFVGFVNRDVGKFKNADLMCSFCDRIMKTGGEKLGDVEEYLAKVVQLFSYLADKDLFAKIYRNQLARRLLNSRSASDDMERLMIGKLKLKCGSQFTFKMEGMMNDLAIGGDHEAAFSAYLKDGQETRKIDVAKIDFNVQVLTTDYWPAYKPMEVTPPSTMKEVHRGLQEVLRRDHVTFKRRLGWSHTLGNVTIRAKYQKSYDLQVTTLQACYLMVFSKETNTLVLGEVSQRLHLPDDTVKRILHSLSCGKCKVLKREGQGGRIKATDKFAFNASVNCPLRKFRIPMASLEESHNPKRVEEDRGIAIEAAIVRIMKARKTIGHPQLVAEVLSQLSFFSPNPKVIKARIHGLIEREYLERDASQVNHYNYLA</sequence>
<evidence type="ECO:0000259" key="6">
    <source>
        <dbReference type="PROSITE" id="PS50069"/>
    </source>
</evidence>
<dbReference type="InterPro" id="IPR045093">
    <property type="entry name" value="Cullin"/>
</dbReference>
<protein>
    <recommendedName>
        <fullName evidence="6">Cullin family profile domain-containing protein</fullName>
    </recommendedName>
</protein>
<dbReference type="SMART" id="SM00884">
    <property type="entry name" value="Cullin_Nedd8"/>
    <property type="match status" value="1"/>
</dbReference>
<dbReference type="InterPro" id="IPR036388">
    <property type="entry name" value="WH-like_DNA-bd_sf"/>
</dbReference>
<dbReference type="InterPro" id="IPR001373">
    <property type="entry name" value="Cullin_N"/>
</dbReference>
<dbReference type="Pfam" id="PF00888">
    <property type="entry name" value="Cullin"/>
    <property type="match status" value="1"/>
</dbReference>
<evidence type="ECO:0000256" key="4">
    <source>
        <dbReference type="PROSITE-ProRule" id="PRU00330"/>
    </source>
</evidence>
<dbReference type="InterPro" id="IPR016157">
    <property type="entry name" value="Cullin_CS"/>
</dbReference>
<dbReference type="SUPFAM" id="SSF75632">
    <property type="entry name" value="Cullin homology domain"/>
    <property type="match status" value="1"/>
</dbReference>
<dbReference type="PROSITE" id="PS50069">
    <property type="entry name" value="CULLIN_2"/>
    <property type="match status" value="1"/>
</dbReference>
<dbReference type="InParanoid" id="D7FJN2"/>
<dbReference type="InterPro" id="IPR016159">
    <property type="entry name" value="Cullin_repeat-like_dom_sf"/>
</dbReference>
<accession>D7FJN2</accession>
<dbReference type="AlphaFoldDB" id="D7FJN2"/>
<gene>
    <name evidence="7" type="ORF">Esi_0135_0033</name>
</gene>
<dbReference type="FunFam" id="1.10.10.10:FF:000014">
    <property type="entry name" value="Cullin 1"/>
    <property type="match status" value="1"/>
</dbReference>
<dbReference type="SMART" id="SM00182">
    <property type="entry name" value="CULLIN"/>
    <property type="match status" value="1"/>
</dbReference>
<evidence type="ECO:0000256" key="5">
    <source>
        <dbReference type="RuleBase" id="RU003829"/>
    </source>
</evidence>
<evidence type="ECO:0000256" key="2">
    <source>
        <dbReference type="ARBA" id="ARBA00022499"/>
    </source>
</evidence>
<organism evidence="7 8">
    <name type="scientific">Ectocarpus siliculosus</name>
    <name type="common">Brown alga</name>
    <name type="synonym">Conferva siliculosa</name>
    <dbReference type="NCBI Taxonomy" id="2880"/>
    <lineage>
        <taxon>Eukaryota</taxon>
        <taxon>Sar</taxon>
        <taxon>Stramenopiles</taxon>
        <taxon>Ochrophyta</taxon>
        <taxon>PX clade</taxon>
        <taxon>Phaeophyceae</taxon>
        <taxon>Ectocarpales</taxon>
        <taxon>Ectocarpaceae</taxon>
        <taxon>Ectocarpus</taxon>
    </lineage>
</organism>
<dbReference type="Gene3D" id="1.10.10.10">
    <property type="entry name" value="Winged helix-like DNA-binding domain superfamily/Winged helix DNA-binding domain"/>
    <property type="match status" value="1"/>
</dbReference>
<feature type="domain" description="Cullin family profile" evidence="6">
    <location>
        <begin position="125"/>
        <end position="358"/>
    </location>
</feature>
<dbReference type="InterPro" id="IPR016158">
    <property type="entry name" value="Cullin_homology"/>
</dbReference>
<dbReference type="OrthoDB" id="27073at2759"/>
<dbReference type="Pfam" id="PF10557">
    <property type="entry name" value="Cullin_Nedd8"/>
    <property type="match status" value="1"/>
</dbReference>
<dbReference type="STRING" id="2880.D7FJN2"/>
<dbReference type="Proteomes" id="UP000002630">
    <property type="component" value="Unassembled WGS sequence"/>
</dbReference>
<dbReference type="InterPro" id="IPR019559">
    <property type="entry name" value="Cullin_neddylation_domain"/>
</dbReference>
<evidence type="ECO:0000313" key="8">
    <source>
        <dbReference type="Proteomes" id="UP000002630"/>
    </source>
</evidence>
<evidence type="ECO:0000256" key="1">
    <source>
        <dbReference type="ARBA" id="ARBA00006019"/>
    </source>
</evidence>
<keyword evidence="2" id="KW-1017">Isopeptide bond</keyword>
<dbReference type="PANTHER" id="PTHR11932">
    <property type="entry name" value="CULLIN"/>
    <property type="match status" value="1"/>
</dbReference>
<evidence type="ECO:0000256" key="3">
    <source>
        <dbReference type="ARBA" id="ARBA00022843"/>
    </source>
</evidence>
<dbReference type="GO" id="GO:0031625">
    <property type="term" value="F:ubiquitin protein ligase binding"/>
    <property type="evidence" value="ECO:0007669"/>
    <property type="project" value="InterPro"/>
</dbReference>
<dbReference type="PROSITE" id="PS01256">
    <property type="entry name" value="CULLIN_1"/>
    <property type="match status" value="1"/>
</dbReference>
<reference evidence="7 8" key="1">
    <citation type="journal article" date="2010" name="Nature">
        <title>The Ectocarpus genome and the independent evolution of multicellularity in brown algae.</title>
        <authorList>
            <person name="Cock J.M."/>
            <person name="Sterck L."/>
            <person name="Rouze P."/>
            <person name="Scornet D."/>
            <person name="Allen A.E."/>
            <person name="Amoutzias G."/>
            <person name="Anthouard V."/>
            <person name="Artiguenave F."/>
            <person name="Aury J.M."/>
            <person name="Badger J.H."/>
            <person name="Beszteri B."/>
            <person name="Billiau K."/>
            <person name="Bonnet E."/>
            <person name="Bothwell J.H."/>
            <person name="Bowler C."/>
            <person name="Boyen C."/>
            <person name="Brownlee C."/>
            <person name="Carrano C.J."/>
            <person name="Charrier B."/>
            <person name="Cho G.Y."/>
            <person name="Coelho S.M."/>
            <person name="Collen J."/>
            <person name="Corre E."/>
            <person name="Da Silva C."/>
            <person name="Delage L."/>
            <person name="Delaroque N."/>
            <person name="Dittami S.M."/>
            <person name="Doulbeau S."/>
            <person name="Elias M."/>
            <person name="Farnham G."/>
            <person name="Gachon C.M."/>
            <person name="Gschloessl B."/>
            <person name="Heesch S."/>
            <person name="Jabbari K."/>
            <person name="Jubin C."/>
            <person name="Kawai H."/>
            <person name="Kimura K."/>
            <person name="Kloareg B."/>
            <person name="Kupper F.C."/>
            <person name="Lang D."/>
            <person name="Le Bail A."/>
            <person name="Leblanc C."/>
            <person name="Lerouge P."/>
            <person name="Lohr M."/>
            <person name="Lopez P.J."/>
            <person name="Martens C."/>
            <person name="Maumus F."/>
            <person name="Michel G."/>
            <person name="Miranda-Saavedra D."/>
            <person name="Morales J."/>
            <person name="Moreau H."/>
            <person name="Motomura T."/>
            <person name="Nagasato C."/>
            <person name="Napoli C.A."/>
            <person name="Nelson D.R."/>
            <person name="Nyvall-Collen P."/>
            <person name="Peters A.F."/>
            <person name="Pommier C."/>
            <person name="Potin P."/>
            <person name="Poulain J."/>
            <person name="Quesneville H."/>
            <person name="Read B."/>
            <person name="Rensing S.A."/>
            <person name="Ritter A."/>
            <person name="Rousvoal S."/>
            <person name="Samanta M."/>
            <person name="Samson G."/>
            <person name="Schroeder D.C."/>
            <person name="Segurens B."/>
            <person name="Strittmatter M."/>
            <person name="Tonon T."/>
            <person name="Tregear J.W."/>
            <person name="Valentin K."/>
            <person name="von Dassow P."/>
            <person name="Yamagishi T."/>
            <person name="Van de Peer Y."/>
            <person name="Wincker P."/>
        </authorList>
    </citation>
    <scope>NUCLEOTIDE SEQUENCE [LARGE SCALE GENOMIC DNA]</scope>
    <source>
        <strain evidence="8">Ec32 / CCAP1310/4</strain>
    </source>
</reference>
<dbReference type="Pfam" id="PF26557">
    <property type="entry name" value="Cullin_AB"/>
    <property type="match status" value="1"/>
</dbReference>
<dbReference type="eggNOG" id="KOG2166">
    <property type="taxonomic scope" value="Eukaryota"/>
</dbReference>
<dbReference type="SUPFAM" id="SSF46785">
    <property type="entry name" value="Winged helix' DNA-binding domain"/>
    <property type="match status" value="1"/>
</dbReference>